<evidence type="ECO:0000313" key="3">
    <source>
        <dbReference type="EMBL" id="EEP81177.1"/>
    </source>
</evidence>
<dbReference type="eggNOG" id="ENOG502RD80">
    <property type="taxonomic scope" value="Eukaryota"/>
</dbReference>
<dbReference type="AlphaFoldDB" id="C4JU80"/>
<dbReference type="Pfam" id="PF00646">
    <property type="entry name" value="F-box"/>
    <property type="match status" value="1"/>
</dbReference>
<keyword evidence="4" id="KW-1185">Reference proteome</keyword>
<dbReference type="InParanoid" id="C4JU80"/>
<organism evidence="3 4">
    <name type="scientific">Uncinocarpus reesii (strain UAMH 1704)</name>
    <dbReference type="NCBI Taxonomy" id="336963"/>
    <lineage>
        <taxon>Eukaryota</taxon>
        <taxon>Fungi</taxon>
        <taxon>Dikarya</taxon>
        <taxon>Ascomycota</taxon>
        <taxon>Pezizomycotina</taxon>
        <taxon>Eurotiomycetes</taxon>
        <taxon>Eurotiomycetidae</taxon>
        <taxon>Onygenales</taxon>
        <taxon>Onygenaceae</taxon>
        <taxon>Uncinocarpus</taxon>
    </lineage>
</organism>
<name>C4JU80_UNCRE</name>
<reference evidence="4" key="1">
    <citation type="journal article" date="2009" name="Genome Res.">
        <title>Comparative genomic analyses of the human fungal pathogens Coccidioides and their relatives.</title>
        <authorList>
            <person name="Sharpton T.J."/>
            <person name="Stajich J.E."/>
            <person name="Rounsley S.D."/>
            <person name="Gardner M.J."/>
            <person name="Wortman J.R."/>
            <person name="Jordar V.S."/>
            <person name="Maiti R."/>
            <person name="Kodira C.D."/>
            <person name="Neafsey D.E."/>
            <person name="Zeng Q."/>
            <person name="Hung C.-Y."/>
            <person name="McMahan C."/>
            <person name="Muszewska A."/>
            <person name="Grynberg M."/>
            <person name="Mandel M.A."/>
            <person name="Kellner E.M."/>
            <person name="Barker B.M."/>
            <person name="Galgiani J.N."/>
            <person name="Orbach M.J."/>
            <person name="Kirkland T.N."/>
            <person name="Cole G.T."/>
            <person name="Henn M.R."/>
            <person name="Birren B.W."/>
            <person name="Taylor J.W."/>
        </authorList>
    </citation>
    <scope>NUCLEOTIDE SEQUENCE [LARGE SCALE GENOMIC DNA]</scope>
    <source>
        <strain evidence="4">UAMH 1704</strain>
    </source>
</reference>
<protein>
    <recommendedName>
        <fullName evidence="2">F-box domain-containing protein</fullName>
    </recommendedName>
</protein>
<dbReference type="EMBL" id="CH476617">
    <property type="protein sequence ID" value="EEP81177.1"/>
    <property type="molecule type" value="Genomic_DNA"/>
</dbReference>
<dbReference type="GeneID" id="8438925"/>
<evidence type="ECO:0000313" key="4">
    <source>
        <dbReference type="Proteomes" id="UP000002058"/>
    </source>
</evidence>
<dbReference type="HOGENOM" id="CLU_087051_0_0_1"/>
<dbReference type="RefSeq" id="XP_002585330.1">
    <property type="nucleotide sequence ID" value="XM_002585284.1"/>
</dbReference>
<dbReference type="InterPro" id="IPR001810">
    <property type="entry name" value="F-box_dom"/>
</dbReference>
<feature type="region of interest" description="Disordered" evidence="1">
    <location>
        <begin position="1"/>
        <end position="42"/>
    </location>
</feature>
<accession>C4JU80</accession>
<proteinExistence type="predicted"/>
<dbReference type="OrthoDB" id="5281164at2759"/>
<gene>
    <name evidence="3" type="ORF">UREG_06019</name>
</gene>
<dbReference type="OMA" id="TEWARIF"/>
<evidence type="ECO:0000259" key="2">
    <source>
        <dbReference type="PROSITE" id="PS50181"/>
    </source>
</evidence>
<dbReference type="KEGG" id="ure:UREG_06019"/>
<dbReference type="Proteomes" id="UP000002058">
    <property type="component" value="Unassembled WGS sequence"/>
</dbReference>
<sequence>MNSHRQHDRCLPSSLAHSPTAEAMDGPKQRAQDNSNSSAPSLIDLPTDIHVQLVSYLDFRDLQMLRATSTYFRSLFSESEITKARRDYIQALQQKEVDEVLMDQERKLSVQTLGAVPENNEPDLRLTCYTCLRLLSTQNFADTQVMRRRRKGHADAWKRFCNECAIQENRWEPGITLSFQRRTMIYCRRCRAIRRVPANETLRTFGLCQDCCDDTGISRFEKSYIFDWYEAKMLIDRFFSRYNSSRVVVTEEDWLQLENELSKLGQQT</sequence>
<evidence type="ECO:0000256" key="1">
    <source>
        <dbReference type="SAM" id="MobiDB-lite"/>
    </source>
</evidence>
<dbReference type="SUPFAM" id="SSF81383">
    <property type="entry name" value="F-box domain"/>
    <property type="match status" value="1"/>
</dbReference>
<dbReference type="VEuPathDB" id="FungiDB:UREG_06019"/>
<dbReference type="InterPro" id="IPR036047">
    <property type="entry name" value="F-box-like_dom_sf"/>
</dbReference>
<dbReference type="PROSITE" id="PS50181">
    <property type="entry name" value="FBOX"/>
    <property type="match status" value="1"/>
</dbReference>
<feature type="domain" description="F-box" evidence="2">
    <location>
        <begin position="39"/>
        <end position="85"/>
    </location>
</feature>